<evidence type="ECO:0000313" key="3">
    <source>
        <dbReference type="Proteomes" id="UP000886595"/>
    </source>
</evidence>
<gene>
    <name evidence="2" type="ORF">Bca52824_053710</name>
</gene>
<sequence length="333" mass="38162">MLHLLRLWIKPSRHSGTILPSQLEDVALIEYAHLTGRPYRVFSLDTGSLNPETYRFFDEVERHYGIRIEFMFPDSVEVQGLVRNKGLFSFYEDGHQECCRVRKRKDQSPGTWSEIPVVQVDPVFQGLDGGAGSMVKWNPVANVERNHLWSFLRAMDVPVNTLHARFYRDSTRAVLPGQHEREGRWCWEDAKAKESVVADIFKSESLATLSRQGVENLMKLENRKEPWIVVLYAPWCPFFQAMEASYAELADKLARSGVKVVKFIADGDQKEFAKQELQLGSFPTILVFPKNSSRPIKYPSEKRDVDSLTSFFNLVRSNKNLLISFLVAITDGS</sequence>
<proteinExistence type="predicted"/>
<dbReference type="CDD" id="cd02993">
    <property type="entry name" value="PDI_a_APS_reductase"/>
    <property type="match status" value="1"/>
</dbReference>
<dbReference type="FunFam" id="3.40.30.10:FF:000252">
    <property type="entry name" value="Phosphoadenosine-phosphosulphate reductase"/>
    <property type="match status" value="1"/>
</dbReference>
<dbReference type="Proteomes" id="UP000886595">
    <property type="component" value="Unassembled WGS sequence"/>
</dbReference>
<dbReference type="SUPFAM" id="SSF52402">
    <property type="entry name" value="Adenine nucleotide alpha hydrolases-like"/>
    <property type="match status" value="1"/>
</dbReference>
<dbReference type="InterPro" id="IPR014729">
    <property type="entry name" value="Rossmann-like_a/b/a_fold"/>
</dbReference>
<dbReference type="SUPFAM" id="SSF52833">
    <property type="entry name" value="Thioredoxin-like"/>
    <property type="match status" value="1"/>
</dbReference>
<feature type="domain" description="Thioredoxin" evidence="1">
    <location>
        <begin position="195"/>
        <end position="317"/>
    </location>
</feature>
<dbReference type="Pfam" id="PF00085">
    <property type="entry name" value="Thioredoxin"/>
    <property type="match status" value="1"/>
</dbReference>
<dbReference type="Pfam" id="PF01507">
    <property type="entry name" value="PAPS_reduct"/>
    <property type="match status" value="1"/>
</dbReference>
<keyword evidence="3" id="KW-1185">Reference proteome</keyword>
<dbReference type="AlphaFoldDB" id="A0A8X7R8J1"/>
<dbReference type="Gene3D" id="3.40.30.10">
    <property type="entry name" value="Glutaredoxin"/>
    <property type="match status" value="1"/>
</dbReference>
<dbReference type="PANTHER" id="PTHR46482:SF14">
    <property type="entry name" value="5'-ADENYLYLSULFATE REDUCTASE 3, CHLOROPLASTIC"/>
    <property type="match status" value="1"/>
</dbReference>
<dbReference type="EMBL" id="JAAMPC010000011">
    <property type="protein sequence ID" value="KAG2282490.1"/>
    <property type="molecule type" value="Genomic_DNA"/>
</dbReference>
<organism evidence="2 3">
    <name type="scientific">Brassica carinata</name>
    <name type="common">Ethiopian mustard</name>
    <name type="synonym">Abyssinian cabbage</name>
    <dbReference type="NCBI Taxonomy" id="52824"/>
    <lineage>
        <taxon>Eukaryota</taxon>
        <taxon>Viridiplantae</taxon>
        <taxon>Streptophyta</taxon>
        <taxon>Embryophyta</taxon>
        <taxon>Tracheophyta</taxon>
        <taxon>Spermatophyta</taxon>
        <taxon>Magnoliopsida</taxon>
        <taxon>eudicotyledons</taxon>
        <taxon>Gunneridae</taxon>
        <taxon>Pentapetalae</taxon>
        <taxon>rosids</taxon>
        <taxon>malvids</taxon>
        <taxon>Brassicales</taxon>
        <taxon>Brassicaceae</taxon>
        <taxon>Brassiceae</taxon>
        <taxon>Brassica</taxon>
    </lineage>
</organism>
<name>A0A8X7R8J1_BRACI</name>
<dbReference type="PROSITE" id="PS51352">
    <property type="entry name" value="THIOREDOXIN_2"/>
    <property type="match status" value="1"/>
</dbReference>
<dbReference type="Gene3D" id="3.40.50.620">
    <property type="entry name" value="HUPs"/>
    <property type="match status" value="1"/>
</dbReference>
<dbReference type="GO" id="GO:0003824">
    <property type="term" value="F:catalytic activity"/>
    <property type="evidence" value="ECO:0007669"/>
    <property type="project" value="InterPro"/>
</dbReference>
<reference evidence="2 3" key="1">
    <citation type="submission" date="2020-02" db="EMBL/GenBank/DDBJ databases">
        <authorList>
            <person name="Ma Q."/>
            <person name="Huang Y."/>
            <person name="Song X."/>
            <person name="Pei D."/>
        </authorList>
    </citation>
    <scope>NUCLEOTIDE SEQUENCE [LARGE SCALE GENOMIC DNA]</scope>
    <source>
        <strain evidence="2">Sxm20200214</strain>
        <tissue evidence="2">Leaf</tissue>
    </source>
</reference>
<dbReference type="PANTHER" id="PTHR46482">
    <property type="entry name" value="5'-ADENYLYLSULFATE REDUCTASE 3, CHLOROPLASTIC"/>
    <property type="match status" value="1"/>
</dbReference>
<dbReference type="InterPro" id="IPR002500">
    <property type="entry name" value="PAPS_reduct_dom"/>
</dbReference>
<evidence type="ECO:0000313" key="2">
    <source>
        <dbReference type="EMBL" id="KAG2282490.1"/>
    </source>
</evidence>
<dbReference type="OrthoDB" id="1935823at2759"/>
<comment type="caution">
    <text evidence="2">The sequence shown here is derived from an EMBL/GenBank/DDBJ whole genome shotgun (WGS) entry which is preliminary data.</text>
</comment>
<protein>
    <recommendedName>
        <fullName evidence="1">Thioredoxin domain-containing protein</fullName>
    </recommendedName>
</protein>
<accession>A0A8X7R8J1</accession>
<evidence type="ECO:0000259" key="1">
    <source>
        <dbReference type="PROSITE" id="PS51352"/>
    </source>
</evidence>
<dbReference type="InterPro" id="IPR013766">
    <property type="entry name" value="Thioredoxin_domain"/>
</dbReference>
<dbReference type="InterPro" id="IPR036249">
    <property type="entry name" value="Thioredoxin-like_sf"/>
</dbReference>